<dbReference type="GO" id="GO:0045271">
    <property type="term" value="C:respiratory chain complex I"/>
    <property type="evidence" value="ECO:0007669"/>
    <property type="project" value="TreeGrafter"/>
</dbReference>
<keyword evidence="4" id="KW-0479">Metal-binding</keyword>
<evidence type="ECO:0000256" key="7">
    <source>
        <dbReference type="ARBA" id="ARBA00023014"/>
    </source>
</evidence>
<evidence type="ECO:0000256" key="3">
    <source>
        <dbReference type="ARBA" id="ARBA00022485"/>
    </source>
</evidence>
<evidence type="ECO:0000256" key="5">
    <source>
        <dbReference type="ARBA" id="ARBA00022967"/>
    </source>
</evidence>
<dbReference type="AlphaFoldDB" id="A0A6J7JBP8"/>
<dbReference type="Gene3D" id="3.40.50.12280">
    <property type="match status" value="1"/>
</dbReference>
<reference evidence="11" key="1">
    <citation type="submission" date="2020-05" db="EMBL/GenBank/DDBJ databases">
        <authorList>
            <person name="Chiriac C."/>
            <person name="Salcher M."/>
            <person name="Ghai R."/>
            <person name="Kavagutti S V."/>
        </authorList>
    </citation>
    <scope>NUCLEOTIDE SEQUENCE</scope>
</reference>
<dbReference type="Pfam" id="PF01058">
    <property type="entry name" value="Oxidored_q6"/>
    <property type="match status" value="1"/>
</dbReference>
<dbReference type="GO" id="GO:0015990">
    <property type="term" value="P:electron transport coupled proton transport"/>
    <property type="evidence" value="ECO:0007669"/>
    <property type="project" value="TreeGrafter"/>
</dbReference>
<keyword evidence="1" id="KW-0813">Transport</keyword>
<dbReference type="GO" id="GO:0009060">
    <property type="term" value="P:aerobic respiration"/>
    <property type="evidence" value="ECO:0007669"/>
    <property type="project" value="TreeGrafter"/>
</dbReference>
<dbReference type="GO" id="GO:0051539">
    <property type="term" value="F:4 iron, 4 sulfur cluster binding"/>
    <property type="evidence" value="ECO:0007669"/>
    <property type="project" value="UniProtKB-KW"/>
</dbReference>
<dbReference type="GO" id="GO:0046872">
    <property type="term" value="F:metal ion binding"/>
    <property type="evidence" value="ECO:0007669"/>
    <property type="project" value="UniProtKB-KW"/>
</dbReference>
<keyword evidence="7" id="KW-0411">Iron-sulfur</keyword>
<keyword evidence="3" id="KW-0004">4Fe-4S</keyword>
<keyword evidence="6" id="KW-0408">Iron</keyword>
<keyword evidence="9" id="KW-0472">Membrane</keyword>
<evidence type="ECO:0000256" key="8">
    <source>
        <dbReference type="ARBA" id="ARBA00023027"/>
    </source>
</evidence>
<evidence type="ECO:0000256" key="4">
    <source>
        <dbReference type="ARBA" id="ARBA00022723"/>
    </source>
</evidence>
<evidence type="ECO:0000313" key="11">
    <source>
        <dbReference type="EMBL" id="CAB4940167.1"/>
    </source>
</evidence>
<name>A0A6J7JBP8_9ZZZZ</name>
<dbReference type="PANTHER" id="PTHR11995">
    <property type="entry name" value="NADH DEHYDROGENASE"/>
    <property type="match status" value="1"/>
</dbReference>
<proteinExistence type="predicted"/>
<protein>
    <submittedName>
        <fullName evidence="11">Unannotated protein</fullName>
    </submittedName>
</protein>
<keyword evidence="2" id="KW-1003">Cell membrane</keyword>
<dbReference type="GO" id="GO:0008137">
    <property type="term" value="F:NADH dehydrogenase (ubiquinone) activity"/>
    <property type="evidence" value="ECO:0007669"/>
    <property type="project" value="TreeGrafter"/>
</dbReference>
<dbReference type="PANTHER" id="PTHR11995:SF33">
    <property type="entry name" value="NADH-QUINONE OXIDOREDUCTASE SUBUNIT B 2"/>
    <property type="match status" value="1"/>
</dbReference>
<keyword evidence="5" id="KW-1278">Translocase</keyword>
<organism evidence="11">
    <name type="scientific">freshwater metagenome</name>
    <dbReference type="NCBI Taxonomy" id="449393"/>
    <lineage>
        <taxon>unclassified sequences</taxon>
        <taxon>metagenomes</taxon>
        <taxon>ecological metagenomes</taxon>
    </lineage>
</organism>
<evidence type="ECO:0000256" key="2">
    <source>
        <dbReference type="ARBA" id="ARBA00022475"/>
    </source>
</evidence>
<sequence>MTLHSIPAPERKYRVAGHPDLRVAILDVGLACCALEVGAAITAGLLVPEGSVDTGPATSEVSVLLISGTVTDALAPAVIRAWGALAEPRLAVSFGACANTGGPYWDAPTVTKGIDQLIPISVYIPGCPPRPEALIAGLARLASTDGPCQSERGDESP</sequence>
<evidence type="ECO:0000256" key="9">
    <source>
        <dbReference type="ARBA" id="ARBA00023136"/>
    </source>
</evidence>
<evidence type="ECO:0000256" key="6">
    <source>
        <dbReference type="ARBA" id="ARBA00023004"/>
    </source>
</evidence>
<evidence type="ECO:0000256" key="1">
    <source>
        <dbReference type="ARBA" id="ARBA00022448"/>
    </source>
</evidence>
<dbReference type="EMBL" id="CAFBNE010000019">
    <property type="protein sequence ID" value="CAB4940167.1"/>
    <property type="molecule type" value="Genomic_DNA"/>
</dbReference>
<dbReference type="SUPFAM" id="SSF56770">
    <property type="entry name" value="HydA/Nqo6-like"/>
    <property type="match status" value="1"/>
</dbReference>
<gene>
    <name evidence="11" type="ORF">UFOPK3772_00868</name>
</gene>
<keyword evidence="8" id="KW-0520">NAD</keyword>
<evidence type="ECO:0000259" key="10">
    <source>
        <dbReference type="Pfam" id="PF01058"/>
    </source>
</evidence>
<feature type="domain" description="NADH:ubiquinone oxidoreductase-like 20kDa subunit" evidence="10">
    <location>
        <begin position="58"/>
        <end position="140"/>
    </location>
</feature>
<accession>A0A6J7JBP8</accession>
<dbReference type="InterPro" id="IPR006137">
    <property type="entry name" value="NADH_UbQ_OxRdtase-like_20kDa"/>
</dbReference>